<dbReference type="PANTHER" id="PTHR43553">
    <property type="entry name" value="HEAVY METAL TRANSPORTER"/>
    <property type="match status" value="1"/>
</dbReference>
<evidence type="ECO:0000259" key="5">
    <source>
        <dbReference type="PROSITE" id="PS50893"/>
    </source>
</evidence>
<dbReference type="CDD" id="cd03225">
    <property type="entry name" value="ABC_cobalt_CbiO_domain1"/>
    <property type="match status" value="1"/>
</dbReference>
<dbReference type="InterPro" id="IPR015856">
    <property type="entry name" value="ABC_transpr_CbiO/EcfA_su"/>
</dbReference>
<dbReference type="InterPro" id="IPR027417">
    <property type="entry name" value="P-loop_NTPase"/>
</dbReference>
<keyword evidence="4" id="KW-0067">ATP-binding</keyword>
<dbReference type="PROSITE" id="PS50893">
    <property type="entry name" value="ABC_TRANSPORTER_2"/>
    <property type="match status" value="1"/>
</dbReference>
<protein>
    <submittedName>
        <fullName evidence="6">Unannotated protein</fullName>
    </submittedName>
</protein>
<gene>
    <name evidence="6" type="ORF">UFOPK3547_01624</name>
</gene>
<feature type="domain" description="ABC transporter" evidence="5">
    <location>
        <begin position="1"/>
        <end position="205"/>
    </location>
</feature>
<organism evidence="6">
    <name type="scientific">freshwater metagenome</name>
    <dbReference type="NCBI Taxonomy" id="449393"/>
    <lineage>
        <taxon>unclassified sequences</taxon>
        <taxon>metagenomes</taxon>
        <taxon>ecological metagenomes</taxon>
    </lineage>
</organism>
<keyword evidence="3" id="KW-0547">Nucleotide-binding</keyword>
<name>A0A6J5ZYR3_9ZZZZ</name>
<dbReference type="InterPro" id="IPR050095">
    <property type="entry name" value="ECF_ABC_transporter_ATP-bd"/>
</dbReference>
<dbReference type="AlphaFoldDB" id="A0A6J5ZYR3"/>
<dbReference type="InterPro" id="IPR003593">
    <property type="entry name" value="AAA+_ATPase"/>
</dbReference>
<evidence type="ECO:0000313" key="6">
    <source>
        <dbReference type="EMBL" id="CAB4347255.1"/>
    </source>
</evidence>
<accession>A0A6J5ZYR3</accession>
<dbReference type="InterPro" id="IPR003439">
    <property type="entry name" value="ABC_transporter-like_ATP-bd"/>
</dbReference>
<evidence type="ECO:0000256" key="1">
    <source>
        <dbReference type="ARBA" id="ARBA00005417"/>
    </source>
</evidence>
<evidence type="ECO:0000256" key="3">
    <source>
        <dbReference type="ARBA" id="ARBA00022741"/>
    </source>
</evidence>
<comment type="similarity">
    <text evidence="1">Belongs to the ABC transporter superfamily.</text>
</comment>
<dbReference type="Gene3D" id="3.40.50.300">
    <property type="entry name" value="P-loop containing nucleotide triphosphate hydrolases"/>
    <property type="match status" value="1"/>
</dbReference>
<evidence type="ECO:0000256" key="2">
    <source>
        <dbReference type="ARBA" id="ARBA00022448"/>
    </source>
</evidence>
<dbReference type="InterPro" id="IPR017871">
    <property type="entry name" value="ABC_transporter-like_CS"/>
</dbReference>
<dbReference type="EMBL" id="CAESAN010000187">
    <property type="protein sequence ID" value="CAB4347255.1"/>
    <property type="molecule type" value="Genomic_DNA"/>
</dbReference>
<dbReference type="GO" id="GO:0005524">
    <property type="term" value="F:ATP binding"/>
    <property type="evidence" value="ECO:0007669"/>
    <property type="project" value="UniProtKB-KW"/>
</dbReference>
<dbReference type="SUPFAM" id="SSF52540">
    <property type="entry name" value="P-loop containing nucleoside triphosphate hydrolases"/>
    <property type="match status" value="1"/>
</dbReference>
<evidence type="ECO:0000256" key="4">
    <source>
        <dbReference type="ARBA" id="ARBA00022840"/>
    </source>
</evidence>
<keyword evidence="2" id="KW-0813">Transport</keyword>
<dbReference type="PANTHER" id="PTHR43553:SF24">
    <property type="entry name" value="ENERGY-COUPLING FACTOR TRANSPORTER ATP-BINDING PROTEIN ECFA1"/>
    <property type="match status" value="1"/>
</dbReference>
<sequence>MDAKALGFELSDGRPILSSIDLTLAPGQRTALMGRNGAGKSTLLRLMAGLEEPTEGKVEAAGRVALLLQNPGDYLIHERVDQEVAADRLAEFGLEDLAASHPRDISGGERQRLALAIVLGGSRPAAVLLDEPTRGMDRAAKGDLITRLSALSAAGTAVLVATHDAELAAAFAQRVVLLSGGRVVADAPTAEVLSGGWHFATETARVLGGAGAACTPEQGGDLLRARMTIEAAP</sequence>
<dbReference type="PROSITE" id="PS00211">
    <property type="entry name" value="ABC_TRANSPORTER_1"/>
    <property type="match status" value="1"/>
</dbReference>
<reference evidence="6" key="1">
    <citation type="submission" date="2020-05" db="EMBL/GenBank/DDBJ databases">
        <authorList>
            <person name="Chiriac C."/>
            <person name="Salcher M."/>
            <person name="Ghai R."/>
            <person name="Kavagutti S V."/>
        </authorList>
    </citation>
    <scope>NUCLEOTIDE SEQUENCE</scope>
</reference>
<dbReference type="SMART" id="SM00382">
    <property type="entry name" value="AAA"/>
    <property type="match status" value="1"/>
</dbReference>
<dbReference type="GO" id="GO:0016887">
    <property type="term" value="F:ATP hydrolysis activity"/>
    <property type="evidence" value="ECO:0007669"/>
    <property type="project" value="InterPro"/>
</dbReference>
<dbReference type="GO" id="GO:0042626">
    <property type="term" value="F:ATPase-coupled transmembrane transporter activity"/>
    <property type="evidence" value="ECO:0007669"/>
    <property type="project" value="TreeGrafter"/>
</dbReference>
<proteinExistence type="inferred from homology"/>
<dbReference type="Pfam" id="PF00005">
    <property type="entry name" value="ABC_tran"/>
    <property type="match status" value="1"/>
</dbReference>
<dbReference type="GO" id="GO:0043190">
    <property type="term" value="C:ATP-binding cassette (ABC) transporter complex"/>
    <property type="evidence" value="ECO:0007669"/>
    <property type="project" value="TreeGrafter"/>
</dbReference>